<keyword evidence="3" id="KW-0446">Lipid-binding</keyword>
<keyword evidence="2" id="KW-0333">Golgi apparatus</keyword>
<organism evidence="5 6">
    <name type="scientific">Pseudonocardia eucalypti</name>
    <dbReference type="NCBI Taxonomy" id="648755"/>
    <lineage>
        <taxon>Bacteria</taxon>
        <taxon>Bacillati</taxon>
        <taxon>Actinomycetota</taxon>
        <taxon>Actinomycetes</taxon>
        <taxon>Pseudonocardiales</taxon>
        <taxon>Pseudonocardiaceae</taxon>
        <taxon>Pseudonocardia</taxon>
    </lineage>
</organism>
<evidence type="ECO:0000256" key="2">
    <source>
        <dbReference type="ARBA" id="ARBA00023034"/>
    </source>
</evidence>
<evidence type="ECO:0000256" key="4">
    <source>
        <dbReference type="ARBA" id="ARBA00023136"/>
    </source>
</evidence>
<proteinExistence type="predicted"/>
<dbReference type="EMBL" id="BAABJP010000043">
    <property type="protein sequence ID" value="GAA5170150.1"/>
    <property type="molecule type" value="Genomic_DNA"/>
</dbReference>
<comment type="caution">
    <text evidence="5">The sequence shown here is derived from an EMBL/GenBank/DDBJ whole genome shotgun (WGS) entry which is preliminary data.</text>
</comment>
<accession>A0ABP9R114</accession>
<evidence type="ECO:0008006" key="7">
    <source>
        <dbReference type="Google" id="ProtNLM"/>
    </source>
</evidence>
<evidence type="ECO:0000256" key="1">
    <source>
        <dbReference type="ARBA" id="ARBA00004255"/>
    </source>
</evidence>
<evidence type="ECO:0000313" key="6">
    <source>
        <dbReference type="Proteomes" id="UP001428817"/>
    </source>
</evidence>
<dbReference type="Gene3D" id="1.10.3630.10">
    <property type="entry name" value="yeast vps74-n-term truncation variant domain like"/>
    <property type="match status" value="1"/>
</dbReference>
<gene>
    <name evidence="5" type="ORF">GCM10023321_66830</name>
</gene>
<name>A0ABP9R114_9PSEU</name>
<reference evidence="6" key="1">
    <citation type="journal article" date="2019" name="Int. J. Syst. Evol. Microbiol.">
        <title>The Global Catalogue of Microorganisms (GCM) 10K type strain sequencing project: providing services to taxonomists for standard genome sequencing and annotation.</title>
        <authorList>
            <consortium name="The Broad Institute Genomics Platform"/>
            <consortium name="The Broad Institute Genome Sequencing Center for Infectious Disease"/>
            <person name="Wu L."/>
            <person name="Ma J."/>
        </authorList>
    </citation>
    <scope>NUCLEOTIDE SEQUENCE [LARGE SCALE GENOMIC DNA]</scope>
    <source>
        <strain evidence="6">JCM 18303</strain>
    </source>
</reference>
<dbReference type="Proteomes" id="UP001428817">
    <property type="component" value="Unassembled WGS sequence"/>
</dbReference>
<dbReference type="InterPro" id="IPR008628">
    <property type="entry name" value="GPP34-like"/>
</dbReference>
<keyword evidence="6" id="KW-1185">Reference proteome</keyword>
<dbReference type="InterPro" id="IPR038261">
    <property type="entry name" value="GPP34-like_sf"/>
</dbReference>
<evidence type="ECO:0000256" key="3">
    <source>
        <dbReference type="ARBA" id="ARBA00023121"/>
    </source>
</evidence>
<evidence type="ECO:0000313" key="5">
    <source>
        <dbReference type="EMBL" id="GAA5170150.1"/>
    </source>
</evidence>
<dbReference type="PANTHER" id="PTHR12704:SF2">
    <property type="entry name" value="GOLGI PHOSPHOPROTEIN 3 HOMOLOG SAURON"/>
    <property type="match status" value="1"/>
</dbReference>
<dbReference type="PANTHER" id="PTHR12704">
    <property type="entry name" value="TRANS-GOLGI PROTEIN GMX33"/>
    <property type="match status" value="1"/>
</dbReference>
<sequence length="219" mass="23353">MTQLIAEELLLLVYRLDGTAYGKTMELDKALGGALLIELALDGRVDLVDKRLRPAAETAQRPAHPELDQALALVEAKPRLPKQLVDKLSVGVRRRLSLGLVEAGVLTDESSRVLGIFPWRRYPVADPAPREDALRRLRAVVIEGAEPDPRTAALATLILAAGFTKRIFPGEDQRAVKARLRELAKGDWAAEAVRKAVQAAQGAMMAAAAGAAAAGAAGS</sequence>
<protein>
    <recommendedName>
        <fullName evidence="7">GPP34 family phosphoprotein</fullName>
    </recommendedName>
</protein>
<dbReference type="RefSeq" id="WP_185063558.1">
    <property type="nucleotide sequence ID" value="NZ_BAABJP010000043.1"/>
</dbReference>
<dbReference type="Pfam" id="PF05719">
    <property type="entry name" value="GPP34"/>
    <property type="match status" value="1"/>
</dbReference>
<keyword evidence="4" id="KW-0472">Membrane</keyword>
<comment type="subcellular location">
    <subcellularLocation>
        <location evidence="1">Golgi apparatus membrane</location>
        <topology evidence="1">Peripheral membrane protein</topology>
        <orientation evidence="1">Cytoplasmic side</orientation>
    </subcellularLocation>
</comment>